<reference evidence="2" key="1">
    <citation type="submission" date="2015-12" db="EMBL/GenBank/DDBJ databases">
        <title>Update maize B73 reference genome by single molecule sequencing technologies.</title>
        <authorList>
            <consortium name="Maize Genome Sequencing Project"/>
            <person name="Ware D."/>
        </authorList>
    </citation>
    <scope>NUCLEOTIDE SEQUENCE</scope>
    <source>
        <tissue evidence="2">Seedling</tissue>
    </source>
</reference>
<dbReference type="EMBL" id="CM000784">
    <property type="protein sequence ID" value="AQK91780.1"/>
    <property type="molecule type" value="Genomic_DNA"/>
</dbReference>
<name>A0A1D6FJ44_MAIZE</name>
<evidence type="ECO:0000256" key="1">
    <source>
        <dbReference type="SAM" id="MobiDB-lite"/>
    </source>
</evidence>
<dbReference type="InParanoid" id="A0A1D6FJ44"/>
<organism evidence="2">
    <name type="scientific">Zea mays</name>
    <name type="common">Maize</name>
    <dbReference type="NCBI Taxonomy" id="4577"/>
    <lineage>
        <taxon>Eukaryota</taxon>
        <taxon>Viridiplantae</taxon>
        <taxon>Streptophyta</taxon>
        <taxon>Embryophyta</taxon>
        <taxon>Tracheophyta</taxon>
        <taxon>Spermatophyta</taxon>
        <taxon>Magnoliopsida</taxon>
        <taxon>Liliopsida</taxon>
        <taxon>Poales</taxon>
        <taxon>Poaceae</taxon>
        <taxon>PACMAD clade</taxon>
        <taxon>Panicoideae</taxon>
        <taxon>Andropogonodae</taxon>
        <taxon>Andropogoneae</taxon>
        <taxon>Tripsacinae</taxon>
        <taxon>Zea</taxon>
    </lineage>
</organism>
<evidence type="ECO:0000313" key="2">
    <source>
        <dbReference type="EMBL" id="AQK91782.1"/>
    </source>
</evidence>
<feature type="compositionally biased region" description="Basic residues" evidence="1">
    <location>
        <begin position="15"/>
        <end position="29"/>
    </location>
</feature>
<dbReference type="EMBL" id="CM000784">
    <property type="protein sequence ID" value="AQK91782.1"/>
    <property type="molecule type" value="Genomic_DNA"/>
</dbReference>
<sequence length="207" mass="23562">MYCLCLQIPDRPRRKARIKAARATRRAKQRNPQIPTPAGDGAAPAAACGPASANSNRYSDSSRALPCCRQGRTHHHGLGCSGIDELRRRLVLPPPLLLRGRNRRLVVILLGRRLQPHIQEDRPQRIHGAVLVHAVHLLAAQLPHLHVVRPPLRLLRRRPRRHRQLHRRRVPARLHRRVHRLRRRQAEAQGLCSPGRCLPGVRTDCVC</sequence>
<protein>
    <submittedName>
        <fullName evidence="2">Sugars will eventually be exported transporter2</fullName>
    </submittedName>
</protein>
<dbReference type="IntAct" id="A0A1D6FJ44">
    <property type="interactions" value="1"/>
</dbReference>
<proteinExistence type="predicted"/>
<accession>A0A1D6FJ44</accession>
<gene>
    <name evidence="2" type="ORF">ZEAMMB73_Zm00001d009365</name>
</gene>
<feature type="compositionally biased region" description="Low complexity" evidence="1">
    <location>
        <begin position="37"/>
        <end position="53"/>
    </location>
</feature>
<dbReference type="AlphaFoldDB" id="A0A1D6FJ44"/>
<feature type="region of interest" description="Disordered" evidence="1">
    <location>
        <begin position="15"/>
        <end position="63"/>
    </location>
</feature>